<organism evidence="2 3">
    <name type="scientific">Candidatus Nitrohelix vancouverensis</name>
    <dbReference type="NCBI Taxonomy" id="2705534"/>
    <lineage>
        <taxon>Bacteria</taxon>
        <taxon>Pseudomonadati</taxon>
        <taxon>Nitrospinota/Tectimicrobiota group</taxon>
        <taxon>Nitrospinota</taxon>
        <taxon>Nitrospinia</taxon>
        <taxon>Nitrospinales</taxon>
        <taxon>Nitrospinaceae</taxon>
        <taxon>Candidatus Nitrohelix</taxon>
    </lineage>
</organism>
<evidence type="ECO:0000259" key="1">
    <source>
        <dbReference type="Pfam" id="PF01636"/>
    </source>
</evidence>
<keyword evidence="2" id="KW-0808">Transferase</keyword>
<sequence length="356" mass="41758">MNSKPHMLTPPNHPLTDCLPYLERSLAELLGRPVTNLGVDALTGDASTRNYYRIRFQWEGETVWRSQIVMQLPESIPNGSNDFIQVLSFLQNLSIRVPQLKAVDATAGILILEDCGDETLEEGLRKRPDEKRRFYLQAIDALVQMQVRAAQGEASCPAFDRRFDLEKLMWEFEFMIRHYIEGYLQTPLEAEEKNRLLEAFRPLCQRLDEQPTRFTHRDYHARNLMIFNDELVMIDFQDARMGPCQYDLVSLLKDSYVVLDESFRMDMIEQFIVKKEVAEGAPVDRTLFHEIFDWMSVQRNLKAVGSFAYLRQVAGTERYLQYIEPTLNYVREVFNRRPALDTLRRHLETRIPLLRD</sequence>
<dbReference type="InterPro" id="IPR011009">
    <property type="entry name" value="Kinase-like_dom_sf"/>
</dbReference>
<dbReference type="AlphaFoldDB" id="A0A7T0C068"/>
<gene>
    <name evidence="2" type="ORF">G3M78_01360</name>
</gene>
<dbReference type="KEGG" id="nva:G3M78_01360"/>
<feature type="domain" description="Aminoglycoside phosphotransferase" evidence="1">
    <location>
        <begin position="42"/>
        <end position="270"/>
    </location>
</feature>
<accession>A0A7T0C068</accession>
<dbReference type="Gene3D" id="3.30.200.20">
    <property type="entry name" value="Phosphorylase Kinase, domain 1"/>
    <property type="match status" value="1"/>
</dbReference>
<dbReference type="EMBL" id="CP048620">
    <property type="protein sequence ID" value="QPJ64123.1"/>
    <property type="molecule type" value="Genomic_DNA"/>
</dbReference>
<dbReference type="SUPFAM" id="SSF56112">
    <property type="entry name" value="Protein kinase-like (PK-like)"/>
    <property type="match status" value="1"/>
</dbReference>
<protein>
    <submittedName>
        <fullName evidence="2">Phosphotransferase</fullName>
    </submittedName>
</protein>
<dbReference type="Proteomes" id="UP000594464">
    <property type="component" value="Chromosome"/>
</dbReference>
<dbReference type="InterPro" id="IPR002575">
    <property type="entry name" value="Aminoglycoside_PTrfase"/>
</dbReference>
<reference evidence="3" key="1">
    <citation type="submission" date="2020-02" db="EMBL/GenBank/DDBJ databases">
        <title>Genomic and physiological characterization of two novel Nitrospinaceae genera.</title>
        <authorList>
            <person name="Mueller A.J."/>
            <person name="Jung M.-Y."/>
            <person name="Strachan C.R."/>
            <person name="Herbold C.W."/>
            <person name="Kirkegaard R.H."/>
            <person name="Daims H."/>
        </authorList>
    </citation>
    <scope>NUCLEOTIDE SEQUENCE [LARGE SCALE GENOMIC DNA]</scope>
</reference>
<name>A0A7T0C068_9BACT</name>
<dbReference type="Gene3D" id="3.90.1200.10">
    <property type="match status" value="1"/>
</dbReference>
<proteinExistence type="predicted"/>
<evidence type="ECO:0000313" key="3">
    <source>
        <dbReference type="Proteomes" id="UP000594464"/>
    </source>
</evidence>
<dbReference type="GO" id="GO:0016740">
    <property type="term" value="F:transferase activity"/>
    <property type="evidence" value="ECO:0007669"/>
    <property type="project" value="UniProtKB-KW"/>
</dbReference>
<dbReference type="Pfam" id="PF01636">
    <property type="entry name" value="APH"/>
    <property type="match status" value="1"/>
</dbReference>
<evidence type="ECO:0000313" key="2">
    <source>
        <dbReference type="EMBL" id="QPJ64123.1"/>
    </source>
</evidence>